<feature type="signal peptide" evidence="2">
    <location>
        <begin position="1"/>
        <end position="25"/>
    </location>
</feature>
<keyword evidence="4" id="KW-1185">Reference proteome</keyword>
<evidence type="ECO:0000256" key="2">
    <source>
        <dbReference type="SAM" id="SignalP"/>
    </source>
</evidence>
<sequence length="346" mass="35971">MVSYKARFGLLIMVLVLAACSQQGAGPAQGVDPPKPSGEGDGGPSLQAVYSPGAGTWSPVGFAWIDPLQGATRLTDLDGEDDEYTTVSLPFPFPWGGKAVTEIAVSTNGVIADGPEGTSAYSNYSLPYGWRNRFAPVFWDDLYNDCPQGGIYVRTLLSGGQPAAFVVSWVALRHYGTGSAGCLGQGPVSFQAVLYPDGRVLYQFLDTDFGDRGWNAGASATVGLQGAPESYPQAYALWSYNSPVVPGGTAILYTPPQTARALSAGTLTPLCLLPDAQEGSPYGPLSLYGPSDLASLPSGMTKTLFRGGVKVDGVPGVGTAGTYVLAEPRALTGGCFLKVNPSAMAF</sequence>
<evidence type="ECO:0008006" key="5">
    <source>
        <dbReference type="Google" id="ProtNLM"/>
    </source>
</evidence>
<proteinExistence type="predicted"/>
<reference evidence="4" key="1">
    <citation type="submission" date="2016-10" db="EMBL/GenBank/DDBJ databases">
        <authorList>
            <person name="Varghese N."/>
            <person name="Submissions S."/>
        </authorList>
    </citation>
    <scope>NUCLEOTIDE SEQUENCE [LARGE SCALE GENOMIC DNA]</scope>
    <source>
        <strain evidence="4">CGMCC 1.6992</strain>
    </source>
</reference>
<evidence type="ECO:0000313" key="3">
    <source>
        <dbReference type="EMBL" id="SDF31629.1"/>
    </source>
</evidence>
<feature type="chain" id="PRO_5011649259" description="Lipoprotein" evidence="2">
    <location>
        <begin position="26"/>
        <end position="346"/>
    </location>
</feature>
<feature type="region of interest" description="Disordered" evidence="1">
    <location>
        <begin position="25"/>
        <end position="48"/>
    </location>
</feature>
<organism evidence="3 4">
    <name type="scientific">Thermus arciformis</name>
    <dbReference type="NCBI Taxonomy" id="482827"/>
    <lineage>
        <taxon>Bacteria</taxon>
        <taxon>Thermotogati</taxon>
        <taxon>Deinococcota</taxon>
        <taxon>Deinococci</taxon>
        <taxon>Thermales</taxon>
        <taxon>Thermaceae</taxon>
        <taxon>Thermus</taxon>
    </lineage>
</organism>
<dbReference type="Proteomes" id="UP000199446">
    <property type="component" value="Unassembled WGS sequence"/>
</dbReference>
<evidence type="ECO:0000256" key="1">
    <source>
        <dbReference type="SAM" id="MobiDB-lite"/>
    </source>
</evidence>
<accession>A0A1G7K4B6</accession>
<dbReference type="RefSeq" id="WP_093008458.1">
    <property type="nucleotide sequence ID" value="NZ_FNBC01000040.1"/>
</dbReference>
<keyword evidence="2" id="KW-0732">Signal</keyword>
<dbReference type="STRING" id="482827.SAMN04488243_14021"/>
<name>A0A1G7K4B6_9DEIN</name>
<dbReference type="OrthoDB" id="881122at2"/>
<protein>
    <recommendedName>
        <fullName evidence="5">Lipoprotein</fullName>
    </recommendedName>
</protein>
<dbReference type="EMBL" id="FNBC01000040">
    <property type="protein sequence ID" value="SDF31629.1"/>
    <property type="molecule type" value="Genomic_DNA"/>
</dbReference>
<dbReference type="AlphaFoldDB" id="A0A1G7K4B6"/>
<gene>
    <name evidence="3" type="ORF">SAMN04488243_14021</name>
</gene>
<dbReference type="PROSITE" id="PS51257">
    <property type="entry name" value="PROKAR_LIPOPROTEIN"/>
    <property type="match status" value="1"/>
</dbReference>
<evidence type="ECO:0000313" key="4">
    <source>
        <dbReference type="Proteomes" id="UP000199446"/>
    </source>
</evidence>